<evidence type="ECO:0000313" key="2">
    <source>
        <dbReference type="EMBL" id="ASJ23373.1"/>
    </source>
</evidence>
<dbReference type="SUPFAM" id="SSF109604">
    <property type="entry name" value="HD-domain/PDEase-like"/>
    <property type="match status" value="1"/>
</dbReference>
<dbReference type="Pfam" id="PF00563">
    <property type="entry name" value="EAL"/>
    <property type="match status" value="1"/>
</dbReference>
<dbReference type="Proteomes" id="UP000197424">
    <property type="component" value="Chromosome"/>
</dbReference>
<feature type="domain" description="HDOD" evidence="1">
    <location>
        <begin position="203"/>
        <end position="390"/>
    </location>
</feature>
<organism evidence="2 4">
    <name type="scientific">Laribacter hongkongensis</name>
    <dbReference type="NCBI Taxonomy" id="168471"/>
    <lineage>
        <taxon>Bacteria</taxon>
        <taxon>Pseudomonadati</taxon>
        <taxon>Pseudomonadota</taxon>
        <taxon>Betaproteobacteria</taxon>
        <taxon>Neisseriales</taxon>
        <taxon>Aquaspirillaceae</taxon>
        <taxon>Laribacter</taxon>
    </lineage>
</organism>
<sequence length="407" mass="45804">MKQPSAYIGRQPVLNRNQQIIGYQILFRPAKHQQDHGTEDAERHIGSHIIVNTLSNMDASALIGNKYAFIKVGPSLLMSDFLDLLNPQRVILELSSSLDSDPAIIKRTEQLRHHGFGLALDDYRPADKRHGLLHVANYVKLSLQRLGREPLDELSQELRHFPLIQIAEQVESQQDFAYCHEIGMDGFQGRYFARPETLSAQTLHPQLGNIIQLLNKLRSNAEPTEIELGFKQDVAMSYKLFRYINSAGFALVNEITNFRQAVTLLGYQKLYRWLTLLLVTASEDVGVPPALLKTAVTRARFMELLARQVGRRLEPDNAFVTGMFSLLDVLLDMPMTNALDNLLLPDDIRTALLDRTGVLGVMLRLVESCEDPQLADTGLLSHALELSPDILNAAHVSALSWVEELRI</sequence>
<dbReference type="OrthoDB" id="9804751at2"/>
<reference evidence="4" key="2">
    <citation type="submission" date="2017-06" db="EMBL/GenBank/DDBJ databases">
        <title>Whole genome sequence of Laribacter hongkongensis LHGZ1.</title>
        <authorList>
            <person name="Chen D."/>
            <person name="Wu H."/>
            <person name="Chen J."/>
        </authorList>
    </citation>
    <scope>NUCLEOTIDE SEQUENCE [LARGE SCALE GENOMIC DNA]</scope>
    <source>
        <strain evidence="4">LHGZ1</strain>
    </source>
</reference>
<evidence type="ECO:0000313" key="3">
    <source>
        <dbReference type="EMBL" id="MCG9025791.1"/>
    </source>
</evidence>
<dbReference type="InterPro" id="IPR001633">
    <property type="entry name" value="EAL_dom"/>
</dbReference>
<dbReference type="PANTHER" id="PTHR33525">
    <property type="match status" value="1"/>
</dbReference>
<dbReference type="SUPFAM" id="SSF141868">
    <property type="entry name" value="EAL domain-like"/>
    <property type="match status" value="1"/>
</dbReference>
<dbReference type="EMBL" id="CP022115">
    <property type="protein sequence ID" value="ASJ23373.1"/>
    <property type="molecule type" value="Genomic_DNA"/>
</dbReference>
<reference evidence="2" key="1">
    <citation type="journal article" date="2017" name="J. Antimicrob. Chemother.">
        <title>Emergence and genomic analysis of MDR Laribacter hongkongensis strain HLGZ1 from Guangzhou, China.</title>
        <authorList>
            <person name="Wu H.K."/>
            <person name="Chen J.H."/>
            <person name="Yang L."/>
            <person name="Li A.R."/>
            <person name="Su D.H."/>
            <person name="Lin Y.P."/>
            <person name="Chen D.Q."/>
        </authorList>
    </citation>
    <scope>NUCLEOTIDE SEQUENCE</scope>
    <source>
        <strain evidence="2">HLGZ1</strain>
    </source>
</reference>
<evidence type="ECO:0000313" key="5">
    <source>
        <dbReference type="Proteomes" id="UP001200247"/>
    </source>
</evidence>
<gene>
    <name evidence="3" type="ORF">LH440_07725</name>
    <name evidence="2" type="ORF">LHGZ1_0542</name>
</gene>
<proteinExistence type="predicted"/>
<dbReference type="Gene3D" id="3.20.20.450">
    <property type="entry name" value="EAL domain"/>
    <property type="match status" value="1"/>
</dbReference>
<name>A0A248LGQ8_9NEIS</name>
<dbReference type="Proteomes" id="UP001200247">
    <property type="component" value="Unassembled WGS sequence"/>
</dbReference>
<dbReference type="RefSeq" id="WP_088860057.1">
    <property type="nucleotide sequence ID" value="NZ_CP022115.1"/>
</dbReference>
<evidence type="ECO:0000313" key="4">
    <source>
        <dbReference type="Proteomes" id="UP000197424"/>
    </source>
</evidence>
<dbReference type="PROSITE" id="PS51833">
    <property type="entry name" value="HDOD"/>
    <property type="match status" value="1"/>
</dbReference>
<dbReference type="PANTHER" id="PTHR33525:SF4">
    <property type="entry name" value="CYCLIC DI-GMP PHOSPHODIESTERASE CDGJ"/>
    <property type="match status" value="1"/>
</dbReference>
<evidence type="ECO:0000259" key="1">
    <source>
        <dbReference type="PROSITE" id="PS51833"/>
    </source>
</evidence>
<accession>A0A248LGQ8</accession>
<reference evidence="2" key="3">
    <citation type="submission" date="2017-06" db="EMBL/GenBank/DDBJ databases">
        <authorList>
            <person name="Kim H.J."/>
            <person name="Triplett B.A."/>
        </authorList>
    </citation>
    <scope>NUCLEOTIDE SEQUENCE</scope>
    <source>
        <strain evidence="2">HLGZ1</strain>
    </source>
</reference>
<dbReference type="Gene3D" id="1.10.3210.10">
    <property type="entry name" value="Hypothetical protein af1432"/>
    <property type="match status" value="1"/>
</dbReference>
<protein>
    <submittedName>
        <fullName evidence="2">Diguanylate phosphodiesterase</fullName>
    </submittedName>
    <submittedName>
        <fullName evidence="3">HDOD domain-containing protein</fullName>
    </submittedName>
</protein>
<dbReference type="InterPro" id="IPR052340">
    <property type="entry name" value="RNase_Y/CdgJ"/>
</dbReference>
<dbReference type="InterPro" id="IPR013976">
    <property type="entry name" value="HDOD"/>
</dbReference>
<dbReference type="InterPro" id="IPR014408">
    <property type="entry name" value="dGMP_Pdiesterase_EAL/HD-GYP"/>
</dbReference>
<dbReference type="InterPro" id="IPR035919">
    <property type="entry name" value="EAL_sf"/>
</dbReference>
<reference evidence="3 5" key="4">
    <citation type="submission" date="2021-10" db="EMBL/GenBank/DDBJ databases">
        <title>Whole-genome sequencing analysis of Laribacter hongkongensis: virulence gene profiles, carbohydrate-active enzyme prediction, and antimicrobial resistance characterization.</title>
        <authorList>
            <person name="Yuan P."/>
            <person name="Zhan Y."/>
            <person name="Chen D."/>
        </authorList>
    </citation>
    <scope>NUCLEOTIDE SEQUENCE [LARGE SCALE GENOMIC DNA]</scope>
    <source>
        <strain evidence="3 5">W67</strain>
    </source>
</reference>
<dbReference type="EMBL" id="JAJAXM010000011">
    <property type="protein sequence ID" value="MCG9025791.1"/>
    <property type="molecule type" value="Genomic_DNA"/>
</dbReference>
<dbReference type="PIRSF" id="PIRSF003180">
    <property type="entry name" value="DiGMPpdiest_YuxH"/>
    <property type="match status" value="1"/>
</dbReference>
<dbReference type="AlphaFoldDB" id="A0A248LGQ8"/>
<dbReference type="Pfam" id="PF08668">
    <property type="entry name" value="HDOD"/>
    <property type="match status" value="1"/>
</dbReference>